<comment type="caution">
    <text evidence="2">The sequence shown here is derived from an EMBL/GenBank/DDBJ whole genome shotgun (WGS) entry which is preliminary data.</text>
</comment>
<organism evidence="2 3">
    <name type="scientific">Pseudoalteromonas tunicata D2</name>
    <dbReference type="NCBI Taxonomy" id="87626"/>
    <lineage>
        <taxon>Bacteria</taxon>
        <taxon>Pseudomonadati</taxon>
        <taxon>Pseudomonadota</taxon>
        <taxon>Gammaproteobacteria</taxon>
        <taxon>Alteromonadales</taxon>
        <taxon>Pseudoalteromonadaceae</taxon>
        <taxon>Pseudoalteromonas</taxon>
    </lineage>
</organism>
<dbReference type="EMBL" id="AAOH01000003">
    <property type="protein sequence ID" value="EAR29066.1"/>
    <property type="molecule type" value="Genomic_DNA"/>
</dbReference>
<accession>A4C901</accession>
<evidence type="ECO:0000313" key="3">
    <source>
        <dbReference type="Proteomes" id="UP000006201"/>
    </source>
</evidence>
<dbReference type="HOGENOM" id="CLU_3347561_0_0_6"/>
<name>A4C901_9GAMM</name>
<protein>
    <submittedName>
        <fullName evidence="2">Uncharacterized protein</fullName>
    </submittedName>
</protein>
<proteinExistence type="predicted"/>
<dbReference type="Proteomes" id="UP000006201">
    <property type="component" value="Unassembled WGS sequence"/>
</dbReference>
<reference evidence="2 3" key="1">
    <citation type="submission" date="2006-02" db="EMBL/GenBank/DDBJ databases">
        <authorList>
            <person name="Moran M.A."/>
            <person name="Kjelleberg S."/>
            <person name="Egan S."/>
            <person name="Saunders N."/>
            <person name="Thomas T."/>
            <person name="Ferriera S."/>
            <person name="Johnson J."/>
            <person name="Kravitz S."/>
            <person name="Halpern A."/>
            <person name="Remington K."/>
            <person name="Beeson K."/>
            <person name="Tran B."/>
            <person name="Rogers Y.-H."/>
            <person name="Friedman R."/>
            <person name="Venter J.C."/>
        </authorList>
    </citation>
    <scope>NUCLEOTIDE SEQUENCE [LARGE SCALE GENOMIC DNA]</scope>
    <source>
        <strain evidence="2 3">D2</strain>
    </source>
</reference>
<dbReference type="AlphaFoldDB" id="A4C901"/>
<feature type="region of interest" description="Disordered" evidence="1">
    <location>
        <begin position="1"/>
        <end position="37"/>
    </location>
</feature>
<evidence type="ECO:0000313" key="2">
    <source>
        <dbReference type="EMBL" id="EAR29066.1"/>
    </source>
</evidence>
<sequence length="37" mass="4433">MDKNEDVQEAQSRMLLSRNVSQEWPFRHDKDVNADRS</sequence>
<evidence type="ECO:0000256" key="1">
    <source>
        <dbReference type="SAM" id="MobiDB-lite"/>
    </source>
</evidence>
<feature type="compositionally biased region" description="Basic and acidic residues" evidence="1">
    <location>
        <begin position="25"/>
        <end position="37"/>
    </location>
</feature>
<keyword evidence="3" id="KW-1185">Reference proteome</keyword>
<gene>
    <name evidence="2" type="ORF">PTD2_08479</name>
</gene>